<sequence length="267" mass="29164">MGRSRPGKRCVNLVAHWGRGDSSEPPGRPAMHVLIVHAHPEPASFNGALTRRAVEALTGAGHTVTVSDLHAEGFDPVAGRHDFTEVADAHRFHYQTEQAHAAKTGTFSAEITREQARVAEADLLVLQFPLWWGSPPAILKGWFERVLAYGFGYVDGARFDNGLFRGRRALMSVTTGGTPERFSEGGSYGEIGRVLYPVEHLMLAYMGYEVEEPFVAYGAPRISAEARMACLDSFEQRLIAAAAKPAAPLANLHLRETITDAAWARQA</sequence>
<dbReference type="GO" id="GO:0003955">
    <property type="term" value="F:NAD(P)H dehydrogenase (quinone) activity"/>
    <property type="evidence" value="ECO:0007669"/>
    <property type="project" value="TreeGrafter"/>
</dbReference>
<dbReference type="InterPro" id="IPR051545">
    <property type="entry name" value="NAD(P)H_dehydrogenase_qn"/>
</dbReference>
<dbReference type="Gene3D" id="3.40.50.360">
    <property type="match status" value="1"/>
</dbReference>
<keyword evidence="5" id="KW-1185">Reference proteome</keyword>
<dbReference type="InterPro" id="IPR003680">
    <property type="entry name" value="Flavodoxin_fold"/>
</dbReference>
<gene>
    <name evidence="4" type="ORF">E8M01_25270</name>
</gene>
<organism evidence="4 5">
    <name type="scientific">Phreatobacter stygius</name>
    <dbReference type="NCBI Taxonomy" id="1940610"/>
    <lineage>
        <taxon>Bacteria</taxon>
        <taxon>Pseudomonadati</taxon>
        <taxon>Pseudomonadota</taxon>
        <taxon>Alphaproteobacteria</taxon>
        <taxon>Hyphomicrobiales</taxon>
        <taxon>Phreatobacteraceae</taxon>
        <taxon>Phreatobacter</taxon>
    </lineage>
</organism>
<evidence type="ECO:0000256" key="2">
    <source>
        <dbReference type="ARBA" id="ARBA00023002"/>
    </source>
</evidence>
<evidence type="ECO:0000256" key="1">
    <source>
        <dbReference type="ARBA" id="ARBA00006252"/>
    </source>
</evidence>
<dbReference type="KEGG" id="pstg:E8M01_25270"/>
<dbReference type="SUPFAM" id="SSF52218">
    <property type="entry name" value="Flavoproteins"/>
    <property type="match status" value="1"/>
</dbReference>
<evidence type="ECO:0000313" key="4">
    <source>
        <dbReference type="EMBL" id="QCI67249.1"/>
    </source>
</evidence>
<proteinExistence type="inferred from homology"/>
<dbReference type="EMBL" id="CP039690">
    <property type="protein sequence ID" value="QCI67249.1"/>
    <property type="molecule type" value="Genomic_DNA"/>
</dbReference>
<feature type="domain" description="Flavodoxin-like fold" evidence="3">
    <location>
        <begin position="31"/>
        <end position="237"/>
    </location>
</feature>
<accession>A0A4D7B0Q7</accession>
<dbReference type="InterPro" id="IPR029039">
    <property type="entry name" value="Flavoprotein-like_sf"/>
</dbReference>
<name>A0A4D7B0Q7_9HYPH</name>
<protein>
    <submittedName>
        <fullName evidence="4">NAD(P)H-dependent oxidoreductase</fullName>
    </submittedName>
</protein>
<dbReference type="Proteomes" id="UP000298781">
    <property type="component" value="Chromosome"/>
</dbReference>
<dbReference type="GO" id="GO:0005829">
    <property type="term" value="C:cytosol"/>
    <property type="evidence" value="ECO:0007669"/>
    <property type="project" value="TreeGrafter"/>
</dbReference>
<comment type="similarity">
    <text evidence="1">Belongs to the NAD(P)H dehydrogenase (quinone) family.</text>
</comment>
<dbReference type="AlphaFoldDB" id="A0A4D7B0Q7"/>
<dbReference type="OrthoDB" id="9798454at2"/>
<evidence type="ECO:0000259" key="3">
    <source>
        <dbReference type="Pfam" id="PF02525"/>
    </source>
</evidence>
<reference evidence="4 5" key="1">
    <citation type="submission" date="2019-04" db="EMBL/GenBank/DDBJ databases">
        <title>Phreatobacter aquaticus sp. nov.</title>
        <authorList>
            <person name="Choi A."/>
        </authorList>
    </citation>
    <scope>NUCLEOTIDE SEQUENCE [LARGE SCALE GENOMIC DNA]</scope>
    <source>
        <strain evidence="4 5">KCTC 52518</strain>
    </source>
</reference>
<dbReference type="PANTHER" id="PTHR10204">
    <property type="entry name" value="NAD P H OXIDOREDUCTASE-RELATED"/>
    <property type="match status" value="1"/>
</dbReference>
<evidence type="ECO:0000313" key="5">
    <source>
        <dbReference type="Proteomes" id="UP000298781"/>
    </source>
</evidence>
<dbReference type="PANTHER" id="PTHR10204:SF34">
    <property type="entry name" value="NAD(P)H DEHYDROGENASE [QUINONE] 1 ISOFORM 1"/>
    <property type="match status" value="1"/>
</dbReference>
<keyword evidence="2" id="KW-0560">Oxidoreductase</keyword>
<dbReference type="Pfam" id="PF02525">
    <property type="entry name" value="Flavodoxin_2"/>
    <property type="match status" value="1"/>
</dbReference>